<accession>A0A6M3LE33</accession>
<name>A0A6M3LE33_9ZZZZ</name>
<reference evidence="1" key="1">
    <citation type="submission" date="2020-03" db="EMBL/GenBank/DDBJ databases">
        <title>The deep terrestrial virosphere.</title>
        <authorList>
            <person name="Holmfeldt K."/>
            <person name="Nilsson E."/>
            <person name="Simone D."/>
            <person name="Lopez-Fernandez M."/>
            <person name="Wu X."/>
            <person name="de Brujin I."/>
            <person name="Lundin D."/>
            <person name="Andersson A."/>
            <person name="Bertilsson S."/>
            <person name="Dopson M."/>
        </authorList>
    </citation>
    <scope>NUCLEOTIDE SEQUENCE</scope>
    <source>
        <strain evidence="1">MM415B03233</strain>
    </source>
</reference>
<dbReference type="AlphaFoldDB" id="A0A6M3LE33"/>
<evidence type="ECO:0000313" key="1">
    <source>
        <dbReference type="EMBL" id="QJA91912.1"/>
    </source>
</evidence>
<proteinExistence type="predicted"/>
<protein>
    <submittedName>
        <fullName evidence="1">Uncharacterized protein</fullName>
    </submittedName>
</protein>
<sequence length="60" mass="7092">MRTSYNKKYCAQCGAPSEDWHESVNGVRVWVCGNAECNRKIEQELREEEREDYYGGSSWR</sequence>
<organism evidence="1">
    <name type="scientific">viral metagenome</name>
    <dbReference type="NCBI Taxonomy" id="1070528"/>
    <lineage>
        <taxon>unclassified sequences</taxon>
        <taxon>metagenomes</taxon>
        <taxon>organismal metagenomes</taxon>
    </lineage>
</organism>
<dbReference type="EMBL" id="MT143023">
    <property type="protein sequence ID" value="QJA91912.1"/>
    <property type="molecule type" value="Genomic_DNA"/>
</dbReference>
<gene>
    <name evidence="1" type="ORF">MM415B03233_0011</name>
</gene>